<dbReference type="EMBL" id="BSXT01001453">
    <property type="protein sequence ID" value="GMF42546.1"/>
    <property type="molecule type" value="Genomic_DNA"/>
</dbReference>
<organism evidence="2 3">
    <name type="scientific">Phytophthora fragariaefolia</name>
    <dbReference type="NCBI Taxonomy" id="1490495"/>
    <lineage>
        <taxon>Eukaryota</taxon>
        <taxon>Sar</taxon>
        <taxon>Stramenopiles</taxon>
        <taxon>Oomycota</taxon>
        <taxon>Peronosporomycetes</taxon>
        <taxon>Peronosporales</taxon>
        <taxon>Peronosporaceae</taxon>
        <taxon>Phytophthora</taxon>
    </lineage>
</organism>
<keyword evidence="3" id="KW-1185">Reference proteome</keyword>
<comment type="caution">
    <text evidence="2">The sequence shown here is derived from an EMBL/GenBank/DDBJ whole genome shotgun (WGS) entry which is preliminary data.</text>
</comment>
<gene>
    <name evidence="2" type="ORF">Pfra01_001398200</name>
</gene>
<name>A0A9W6XP43_9STRA</name>
<feature type="compositionally biased region" description="Low complexity" evidence="1">
    <location>
        <begin position="8"/>
        <end position="21"/>
    </location>
</feature>
<evidence type="ECO:0000313" key="3">
    <source>
        <dbReference type="Proteomes" id="UP001165121"/>
    </source>
</evidence>
<dbReference type="AlphaFoldDB" id="A0A9W6XP43"/>
<evidence type="ECO:0000313" key="2">
    <source>
        <dbReference type="EMBL" id="GMF42546.1"/>
    </source>
</evidence>
<protein>
    <submittedName>
        <fullName evidence="2">Unnamed protein product</fullName>
    </submittedName>
</protein>
<reference evidence="2" key="1">
    <citation type="submission" date="2023-04" db="EMBL/GenBank/DDBJ databases">
        <title>Phytophthora fragariaefolia NBRC 109709.</title>
        <authorList>
            <person name="Ichikawa N."/>
            <person name="Sato H."/>
            <person name="Tonouchi N."/>
        </authorList>
    </citation>
    <scope>NUCLEOTIDE SEQUENCE</scope>
    <source>
        <strain evidence="2">NBRC 109709</strain>
    </source>
</reference>
<proteinExistence type="predicted"/>
<feature type="region of interest" description="Disordered" evidence="1">
    <location>
        <begin position="1"/>
        <end position="144"/>
    </location>
</feature>
<accession>A0A9W6XP43</accession>
<feature type="compositionally biased region" description="Basic and acidic residues" evidence="1">
    <location>
        <begin position="28"/>
        <end position="42"/>
    </location>
</feature>
<feature type="compositionally biased region" description="Low complexity" evidence="1">
    <location>
        <begin position="86"/>
        <end position="102"/>
    </location>
</feature>
<feature type="compositionally biased region" description="Gly residues" evidence="1">
    <location>
        <begin position="103"/>
        <end position="118"/>
    </location>
</feature>
<evidence type="ECO:0000256" key="1">
    <source>
        <dbReference type="SAM" id="MobiDB-lite"/>
    </source>
</evidence>
<sequence length="144" mass="14726">MHLKPEYPAQQPHAGAGQRGHQAGGRGRRVEGLDAAPEEHGRPAQALVRAAQGAQRAVHGAAAVPRQEPVHAQPHAADQGQEVHGAHQARAARAQPDLQGQPGQEGGGAVGKGAGRQGGEAIHTRRLRGGWGADPGGTFALHVA</sequence>
<dbReference type="Proteomes" id="UP001165121">
    <property type="component" value="Unassembled WGS sequence"/>
</dbReference>